<dbReference type="SUPFAM" id="SSF51905">
    <property type="entry name" value="FAD/NAD(P)-binding domain"/>
    <property type="match status" value="1"/>
</dbReference>
<feature type="domain" description="FAD dependent oxidoreductase" evidence="1">
    <location>
        <begin position="19"/>
        <end position="112"/>
    </location>
</feature>
<dbReference type="Pfam" id="PF01266">
    <property type="entry name" value="DAO"/>
    <property type="match status" value="1"/>
</dbReference>
<evidence type="ECO:0000313" key="2">
    <source>
        <dbReference type="EMBL" id="MEP1061778.1"/>
    </source>
</evidence>
<accession>A0ABV0KRB3</accession>
<dbReference type="InterPro" id="IPR006076">
    <property type="entry name" value="FAD-dep_OxRdtase"/>
</dbReference>
<sequence>METVTIPEQPSLTETLHADVCVVGAGIAGLTTAYLLAKQQKAVVVLEGRAIGGGQTVRTTAHLATALDDRYDEIEDTRGKEAAKLVADSFTAAIARVEAIVTTENIDCDFERLDAMSDKSIKFLLIAIP</sequence>
<organism evidence="2 3">
    <name type="scientific">Stenomitos frigidus AS-A4</name>
    <dbReference type="NCBI Taxonomy" id="2933935"/>
    <lineage>
        <taxon>Bacteria</taxon>
        <taxon>Bacillati</taxon>
        <taxon>Cyanobacteriota</taxon>
        <taxon>Cyanophyceae</taxon>
        <taxon>Leptolyngbyales</taxon>
        <taxon>Leptolyngbyaceae</taxon>
        <taxon>Stenomitos</taxon>
    </lineage>
</organism>
<proteinExistence type="predicted"/>
<dbReference type="PANTHER" id="PTHR13847">
    <property type="entry name" value="SARCOSINE DEHYDROGENASE-RELATED"/>
    <property type="match status" value="1"/>
</dbReference>
<name>A0ABV0KRB3_9CYAN</name>
<dbReference type="EMBL" id="JAMPLM010000044">
    <property type="protein sequence ID" value="MEP1061778.1"/>
    <property type="molecule type" value="Genomic_DNA"/>
</dbReference>
<dbReference type="Proteomes" id="UP001476950">
    <property type="component" value="Unassembled WGS sequence"/>
</dbReference>
<gene>
    <name evidence="2" type="ORF">NDI38_25740</name>
</gene>
<dbReference type="InterPro" id="IPR036188">
    <property type="entry name" value="FAD/NAD-bd_sf"/>
</dbReference>
<keyword evidence="3" id="KW-1185">Reference proteome</keyword>
<evidence type="ECO:0000259" key="1">
    <source>
        <dbReference type="Pfam" id="PF01266"/>
    </source>
</evidence>
<protein>
    <submittedName>
        <fullName evidence="2">FAD-binding oxidoreductase</fullName>
    </submittedName>
</protein>
<reference evidence="2 3" key="1">
    <citation type="submission" date="2022-04" db="EMBL/GenBank/DDBJ databases">
        <title>Positive selection, recombination, and allopatry shape intraspecific diversity of widespread and dominant cyanobacteria.</title>
        <authorList>
            <person name="Wei J."/>
            <person name="Shu W."/>
            <person name="Hu C."/>
        </authorList>
    </citation>
    <scope>NUCLEOTIDE SEQUENCE [LARGE SCALE GENOMIC DNA]</scope>
    <source>
        <strain evidence="2 3">AS-A4</strain>
    </source>
</reference>
<dbReference type="RefSeq" id="WP_190447991.1">
    <property type="nucleotide sequence ID" value="NZ_JAMPLM010000044.1"/>
</dbReference>
<dbReference type="PANTHER" id="PTHR13847:SF281">
    <property type="entry name" value="FAD DEPENDENT OXIDOREDUCTASE DOMAIN-CONTAINING PROTEIN"/>
    <property type="match status" value="1"/>
</dbReference>
<dbReference type="Gene3D" id="3.50.50.60">
    <property type="entry name" value="FAD/NAD(P)-binding domain"/>
    <property type="match status" value="1"/>
</dbReference>
<comment type="caution">
    <text evidence="2">The sequence shown here is derived from an EMBL/GenBank/DDBJ whole genome shotgun (WGS) entry which is preliminary data.</text>
</comment>
<evidence type="ECO:0000313" key="3">
    <source>
        <dbReference type="Proteomes" id="UP001476950"/>
    </source>
</evidence>